<dbReference type="Proteomes" id="UP000272400">
    <property type="component" value="Unassembled WGS sequence"/>
</dbReference>
<dbReference type="AlphaFoldDB" id="A0A3N1D1X8"/>
<gene>
    <name evidence="1" type="ORF">EDD29_4657</name>
</gene>
<sequence>MPTRQNPAGGGFRRGRGRVGSSIGWCGRDGRRVDHIPRRAFVGLPDGGAFAAAPDLLYNYDARTIGPLEFLLEPLITAPS</sequence>
<accession>A0A3N1D1X8</accession>
<keyword evidence="2" id="KW-1185">Reference proteome</keyword>
<organism evidence="1 2">
    <name type="scientific">Actinocorallia herbida</name>
    <dbReference type="NCBI Taxonomy" id="58109"/>
    <lineage>
        <taxon>Bacteria</taxon>
        <taxon>Bacillati</taxon>
        <taxon>Actinomycetota</taxon>
        <taxon>Actinomycetes</taxon>
        <taxon>Streptosporangiales</taxon>
        <taxon>Thermomonosporaceae</taxon>
        <taxon>Actinocorallia</taxon>
    </lineage>
</organism>
<protein>
    <submittedName>
        <fullName evidence="1">Uncharacterized protein</fullName>
    </submittedName>
</protein>
<dbReference type="EMBL" id="RJKE01000001">
    <property type="protein sequence ID" value="ROO87068.1"/>
    <property type="molecule type" value="Genomic_DNA"/>
</dbReference>
<comment type="caution">
    <text evidence="1">The sequence shown here is derived from an EMBL/GenBank/DDBJ whole genome shotgun (WGS) entry which is preliminary data.</text>
</comment>
<proteinExistence type="predicted"/>
<reference evidence="1 2" key="1">
    <citation type="submission" date="2018-11" db="EMBL/GenBank/DDBJ databases">
        <title>Sequencing the genomes of 1000 actinobacteria strains.</title>
        <authorList>
            <person name="Klenk H.-P."/>
        </authorList>
    </citation>
    <scope>NUCLEOTIDE SEQUENCE [LARGE SCALE GENOMIC DNA]</scope>
    <source>
        <strain evidence="1 2">DSM 44254</strain>
    </source>
</reference>
<name>A0A3N1D1X8_9ACTN</name>
<evidence type="ECO:0000313" key="1">
    <source>
        <dbReference type="EMBL" id="ROO87068.1"/>
    </source>
</evidence>
<evidence type="ECO:0000313" key="2">
    <source>
        <dbReference type="Proteomes" id="UP000272400"/>
    </source>
</evidence>